<proteinExistence type="predicted"/>
<dbReference type="AlphaFoldDB" id="V9D4X9"/>
<dbReference type="HOGENOM" id="CLU_3106183_0_0_1"/>
<evidence type="ECO:0000313" key="3">
    <source>
        <dbReference type="Proteomes" id="UP000030678"/>
    </source>
</evidence>
<protein>
    <submittedName>
        <fullName evidence="2">Uncharacterized protein</fullName>
    </submittedName>
</protein>
<evidence type="ECO:0000256" key="1">
    <source>
        <dbReference type="SAM" id="MobiDB-lite"/>
    </source>
</evidence>
<gene>
    <name evidence="2" type="ORF">G647_06014</name>
</gene>
<dbReference type="EMBL" id="KB822706">
    <property type="protein sequence ID" value="ETI21944.1"/>
    <property type="molecule type" value="Genomic_DNA"/>
</dbReference>
<dbReference type="Proteomes" id="UP000030678">
    <property type="component" value="Unassembled WGS sequence"/>
</dbReference>
<accession>V9D4X9</accession>
<dbReference type="GeneID" id="19984507"/>
<feature type="compositionally biased region" description="Polar residues" evidence="1">
    <location>
        <begin position="38"/>
        <end position="51"/>
    </location>
</feature>
<feature type="region of interest" description="Disordered" evidence="1">
    <location>
        <begin position="1"/>
        <end position="51"/>
    </location>
</feature>
<sequence>MTSTSSSTAGSVRTVPPASLHQTHTLAPGAQHRKPACQTPSSLTRSGSLHR</sequence>
<dbReference type="RefSeq" id="XP_008728561.1">
    <property type="nucleotide sequence ID" value="XM_008730339.1"/>
</dbReference>
<organism evidence="2 3">
    <name type="scientific">Cladophialophora carrionii CBS 160.54</name>
    <dbReference type="NCBI Taxonomy" id="1279043"/>
    <lineage>
        <taxon>Eukaryota</taxon>
        <taxon>Fungi</taxon>
        <taxon>Dikarya</taxon>
        <taxon>Ascomycota</taxon>
        <taxon>Pezizomycotina</taxon>
        <taxon>Eurotiomycetes</taxon>
        <taxon>Chaetothyriomycetidae</taxon>
        <taxon>Chaetothyriales</taxon>
        <taxon>Herpotrichiellaceae</taxon>
        <taxon>Cladophialophora</taxon>
    </lineage>
</organism>
<evidence type="ECO:0000313" key="2">
    <source>
        <dbReference type="EMBL" id="ETI21944.1"/>
    </source>
</evidence>
<dbReference type="VEuPathDB" id="FungiDB:G647_06014"/>
<reference evidence="2 3" key="1">
    <citation type="submission" date="2013-03" db="EMBL/GenBank/DDBJ databases">
        <title>The Genome Sequence of Cladophialophora carrionii CBS 160.54.</title>
        <authorList>
            <consortium name="The Broad Institute Genomics Platform"/>
            <person name="Cuomo C."/>
            <person name="de Hoog S."/>
            <person name="Gorbushina A."/>
            <person name="Walker B."/>
            <person name="Young S.K."/>
            <person name="Zeng Q."/>
            <person name="Gargeya S."/>
            <person name="Fitzgerald M."/>
            <person name="Haas B."/>
            <person name="Abouelleil A."/>
            <person name="Allen A.W."/>
            <person name="Alvarado L."/>
            <person name="Arachchi H.M."/>
            <person name="Berlin A.M."/>
            <person name="Chapman S.B."/>
            <person name="Gainer-Dewar J."/>
            <person name="Goldberg J."/>
            <person name="Griggs A."/>
            <person name="Gujja S."/>
            <person name="Hansen M."/>
            <person name="Howarth C."/>
            <person name="Imamovic A."/>
            <person name="Ireland A."/>
            <person name="Larimer J."/>
            <person name="McCowan C."/>
            <person name="Murphy C."/>
            <person name="Pearson M."/>
            <person name="Poon T.W."/>
            <person name="Priest M."/>
            <person name="Roberts A."/>
            <person name="Saif S."/>
            <person name="Shea T."/>
            <person name="Sisk P."/>
            <person name="Sykes S."/>
            <person name="Wortman J."/>
            <person name="Nusbaum C."/>
            <person name="Birren B."/>
        </authorList>
    </citation>
    <scope>NUCLEOTIDE SEQUENCE [LARGE SCALE GENOMIC DNA]</scope>
    <source>
        <strain evidence="2 3">CBS 160.54</strain>
    </source>
</reference>
<name>V9D4X9_9EURO</name>
<feature type="compositionally biased region" description="Polar residues" evidence="1">
    <location>
        <begin position="1"/>
        <end position="11"/>
    </location>
</feature>